<dbReference type="SMART" id="SM00490">
    <property type="entry name" value="HELICc"/>
    <property type="match status" value="1"/>
</dbReference>
<dbReference type="InterPro" id="IPR014001">
    <property type="entry name" value="Helicase_ATP-bd"/>
</dbReference>
<dbReference type="GO" id="GO:0006346">
    <property type="term" value="P:DNA methylation-dependent constitutive heterochromatin formation"/>
    <property type="evidence" value="ECO:0007669"/>
    <property type="project" value="TreeGrafter"/>
</dbReference>
<dbReference type="InterPro" id="IPR000330">
    <property type="entry name" value="SNF2_N"/>
</dbReference>
<evidence type="ECO:0000256" key="8">
    <source>
        <dbReference type="ARBA" id="ARBA00023242"/>
    </source>
</evidence>
<dbReference type="GO" id="GO:0044027">
    <property type="term" value="P:negative regulation of gene expression via chromosomal CpG island methylation"/>
    <property type="evidence" value="ECO:0007669"/>
    <property type="project" value="TreeGrafter"/>
</dbReference>
<dbReference type="AlphaFoldDB" id="A0AAN8SF09"/>
<dbReference type="GO" id="GO:0005721">
    <property type="term" value="C:pericentric heterochromatin"/>
    <property type="evidence" value="ECO:0007669"/>
    <property type="project" value="TreeGrafter"/>
</dbReference>
<sequence>MENNSKSGQDEEGSNCSFTSASTDKLFIDYRIIKEEERLMTENEKFQDKLEQEVQQEGVDNSKEGFVESKEELARRREEELRIRRFKKLTHLLESSQIYSSLIKDTLRNELSKRKNKGSKQTDAKEEIANSRKTQQLSELFTEKEIEQCQTADKGIQGVVEEDSYFKETRVTRFGFTVSYKQPILLDGGALKDYQLKGLEWLKVLFSNGVNGILADEMGLGKTIQVIAFICYMIEQNIMGPFLIVAPLSTINNWMSEFQRFASGVPIMLYHGNENMRRQLFPNILKVSKVLDKQVHNVIITSYEVLIRDRAILKKISWYYLIIDEGQRIKNYKSLLARTLSEFNSIGRLILTGTPLQNDLSELWSLLNFLLPEIFNNLNVFQSWFDINELQSNCDNFIKEKFNVNVVTMLREILMPFLLRRKKQDVNLNLPPKKEILIFCSMSVRQRQLYESTLDRSIEQLVKPKHLLDLEEDILSPRKKRRCFLNSAYGKKTVQVVSPRRESVEKKEQYMTNLNVRNIQMILRKIVHHPYLIQYPLQDGTEELRIDEDLVKESGKMLILDALLSKLKDGGHKVLIFSFFKEILDILEDYSRLRQYRYCRLDGNMDMKSRQEEIQAFNSDPNIFLFLITMRSGGLGINLTSADTVIFYDSDWSIKRNYIRVELSSLPLILIACSLKDAITFQNPQINLQSQDRCHRIGQSKPVIVYRLCVKGTIDENIIERGNAKRRLEKMILQEGKFTLNSKSAKTLDLGDLRELKQLLESTDHSTIIHSNGYVLNGDQLEFLVDRKSLFDKKDTDEEKIPHGFFEILDP</sequence>
<feature type="compositionally biased region" description="Basic and acidic residues" evidence="9">
    <location>
        <begin position="120"/>
        <end position="130"/>
    </location>
</feature>
<feature type="domain" description="Helicase C-terminal" evidence="11">
    <location>
        <begin position="559"/>
        <end position="751"/>
    </location>
</feature>
<dbReference type="InterPro" id="IPR038718">
    <property type="entry name" value="SNF2-like_sf"/>
</dbReference>
<dbReference type="GO" id="GO:0016787">
    <property type="term" value="F:hydrolase activity"/>
    <property type="evidence" value="ECO:0007669"/>
    <property type="project" value="UniProtKB-KW"/>
</dbReference>
<comment type="caution">
    <text evidence="12">The sequence shown here is derived from an EMBL/GenBank/DDBJ whole genome shotgun (WGS) entry which is preliminary data.</text>
</comment>
<dbReference type="Pfam" id="PF00271">
    <property type="entry name" value="Helicase_C"/>
    <property type="match status" value="1"/>
</dbReference>
<evidence type="ECO:0000256" key="2">
    <source>
        <dbReference type="ARBA" id="ARBA00007025"/>
    </source>
</evidence>
<dbReference type="PROSITE" id="PS51192">
    <property type="entry name" value="HELICASE_ATP_BIND_1"/>
    <property type="match status" value="1"/>
</dbReference>
<reference evidence="12 13" key="1">
    <citation type="submission" date="2023-10" db="EMBL/GenBank/DDBJ databases">
        <title>Genomes of two closely related lineages of the louse Polyplax serrata with different host specificities.</title>
        <authorList>
            <person name="Martinu J."/>
            <person name="Tarabai H."/>
            <person name="Stefka J."/>
            <person name="Hypsa V."/>
        </authorList>
    </citation>
    <scope>NUCLEOTIDE SEQUENCE [LARGE SCALE GENOMIC DNA]</scope>
    <source>
        <strain evidence="12">HR10_N</strain>
    </source>
</reference>
<evidence type="ECO:0000256" key="1">
    <source>
        <dbReference type="ARBA" id="ARBA00004123"/>
    </source>
</evidence>
<dbReference type="PROSITE" id="PS51194">
    <property type="entry name" value="HELICASE_CTER"/>
    <property type="match status" value="1"/>
</dbReference>
<dbReference type="GO" id="GO:0003682">
    <property type="term" value="F:chromatin binding"/>
    <property type="evidence" value="ECO:0007669"/>
    <property type="project" value="TreeGrafter"/>
</dbReference>
<evidence type="ECO:0000256" key="4">
    <source>
        <dbReference type="ARBA" id="ARBA00022801"/>
    </source>
</evidence>
<dbReference type="SMART" id="SM00487">
    <property type="entry name" value="DEXDc"/>
    <property type="match status" value="1"/>
</dbReference>
<dbReference type="Proteomes" id="UP001372834">
    <property type="component" value="Unassembled WGS sequence"/>
</dbReference>
<proteinExistence type="inferred from homology"/>
<dbReference type="CDD" id="cd18793">
    <property type="entry name" value="SF2_C_SNF"/>
    <property type="match status" value="1"/>
</dbReference>
<gene>
    <name evidence="12" type="ORF">RUM43_005146</name>
</gene>
<dbReference type="GO" id="GO:0004386">
    <property type="term" value="F:helicase activity"/>
    <property type="evidence" value="ECO:0007669"/>
    <property type="project" value="UniProtKB-KW"/>
</dbReference>
<evidence type="ECO:0000313" key="13">
    <source>
        <dbReference type="Proteomes" id="UP001372834"/>
    </source>
</evidence>
<dbReference type="InterPro" id="IPR049730">
    <property type="entry name" value="SNF2/RAD54-like_C"/>
</dbReference>
<dbReference type="InterPro" id="IPR027417">
    <property type="entry name" value="P-loop_NTPase"/>
</dbReference>
<evidence type="ECO:0000313" key="12">
    <source>
        <dbReference type="EMBL" id="KAK6643636.1"/>
    </source>
</evidence>
<keyword evidence="7" id="KW-0175">Coiled coil</keyword>
<dbReference type="GO" id="GO:0005524">
    <property type="term" value="F:ATP binding"/>
    <property type="evidence" value="ECO:0007669"/>
    <property type="project" value="UniProtKB-KW"/>
</dbReference>
<dbReference type="FunFam" id="3.40.50.10810:FF:000015">
    <property type="entry name" value="lymphoid-specific helicase isoform X1"/>
    <property type="match status" value="1"/>
</dbReference>
<organism evidence="12 13">
    <name type="scientific">Polyplax serrata</name>
    <name type="common">Common mouse louse</name>
    <dbReference type="NCBI Taxonomy" id="468196"/>
    <lineage>
        <taxon>Eukaryota</taxon>
        <taxon>Metazoa</taxon>
        <taxon>Ecdysozoa</taxon>
        <taxon>Arthropoda</taxon>
        <taxon>Hexapoda</taxon>
        <taxon>Insecta</taxon>
        <taxon>Pterygota</taxon>
        <taxon>Neoptera</taxon>
        <taxon>Paraneoptera</taxon>
        <taxon>Psocodea</taxon>
        <taxon>Troctomorpha</taxon>
        <taxon>Phthiraptera</taxon>
        <taxon>Anoplura</taxon>
        <taxon>Polyplacidae</taxon>
        <taxon>Polyplax</taxon>
    </lineage>
</organism>
<evidence type="ECO:0000256" key="9">
    <source>
        <dbReference type="SAM" id="MobiDB-lite"/>
    </source>
</evidence>
<dbReference type="InterPro" id="IPR001650">
    <property type="entry name" value="Helicase_C-like"/>
</dbReference>
<evidence type="ECO:0008006" key="14">
    <source>
        <dbReference type="Google" id="ProtNLM"/>
    </source>
</evidence>
<dbReference type="Gene3D" id="3.40.50.10810">
    <property type="entry name" value="Tandem AAA-ATPase domain"/>
    <property type="match status" value="1"/>
</dbReference>
<dbReference type="GO" id="GO:0005634">
    <property type="term" value="C:nucleus"/>
    <property type="evidence" value="ECO:0007669"/>
    <property type="project" value="UniProtKB-SubCell"/>
</dbReference>
<dbReference type="GO" id="GO:0031508">
    <property type="term" value="P:pericentric heterochromatin formation"/>
    <property type="evidence" value="ECO:0007669"/>
    <property type="project" value="TreeGrafter"/>
</dbReference>
<dbReference type="EMBL" id="JAWJWE010000002">
    <property type="protein sequence ID" value="KAK6643636.1"/>
    <property type="molecule type" value="Genomic_DNA"/>
</dbReference>
<name>A0AAN8SF09_POLSC</name>
<evidence type="ECO:0000259" key="11">
    <source>
        <dbReference type="PROSITE" id="PS51194"/>
    </source>
</evidence>
<feature type="domain" description="Helicase ATP-binding" evidence="10">
    <location>
        <begin position="203"/>
        <end position="373"/>
    </location>
</feature>
<keyword evidence="8" id="KW-0539">Nucleus</keyword>
<evidence type="ECO:0000256" key="3">
    <source>
        <dbReference type="ARBA" id="ARBA00022741"/>
    </source>
</evidence>
<evidence type="ECO:0000256" key="7">
    <source>
        <dbReference type="ARBA" id="ARBA00023054"/>
    </source>
</evidence>
<keyword evidence="3" id="KW-0547">Nucleotide-binding</keyword>
<accession>A0AAN8SF09</accession>
<feature type="region of interest" description="Disordered" evidence="9">
    <location>
        <begin position="112"/>
        <end position="132"/>
    </location>
</feature>
<evidence type="ECO:0000256" key="6">
    <source>
        <dbReference type="ARBA" id="ARBA00022840"/>
    </source>
</evidence>
<keyword evidence="6" id="KW-0067">ATP-binding</keyword>
<dbReference type="PANTHER" id="PTHR47161:SF1">
    <property type="entry name" value="LYMPHOID-SPECIFIC HELICASE"/>
    <property type="match status" value="1"/>
</dbReference>
<dbReference type="Pfam" id="PF00176">
    <property type="entry name" value="SNF2-rel_dom"/>
    <property type="match status" value="1"/>
</dbReference>
<evidence type="ECO:0000259" key="10">
    <source>
        <dbReference type="PROSITE" id="PS51192"/>
    </source>
</evidence>
<dbReference type="Gene3D" id="3.40.50.300">
    <property type="entry name" value="P-loop containing nucleotide triphosphate hydrolases"/>
    <property type="match status" value="1"/>
</dbReference>
<dbReference type="PANTHER" id="PTHR47161">
    <property type="entry name" value="LYMPHOID-SPECIFIC HELICASE"/>
    <property type="match status" value="1"/>
</dbReference>
<comment type="similarity">
    <text evidence="2">Belongs to the SNF2/RAD54 helicase family.</text>
</comment>
<protein>
    <recommendedName>
        <fullName evidence="14">Lymphoid-specific helicase</fullName>
    </recommendedName>
</protein>
<dbReference type="SUPFAM" id="SSF52540">
    <property type="entry name" value="P-loop containing nucleoside triphosphate hydrolases"/>
    <property type="match status" value="2"/>
</dbReference>
<keyword evidence="5" id="KW-0347">Helicase</keyword>
<comment type="subcellular location">
    <subcellularLocation>
        <location evidence="1">Nucleus</location>
    </subcellularLocation>
</comment>
<keyword evidence="4" id="KW-0378">Hydrolase</keyword>
<evidence type="ECO:0000256" key="5">
    <source>
        <dbReference type="ARBA" id="ARBA00022806"/>
    </source>
</evidence>